<evidence type="ECO:0000256" key="1">
    <source>
        <dbReference type="ARBA" id="ARBA00023125"/>
    </source>
</evidence>
<dbReference type="Pfam" id="PF12844">
    <property type="entry name" value="HTH_19"/>
    <property type="match status" value="1"/>
</dbReference>
<organism evidence="3 4">
    <name type="scientific">Holdemanella biformis</name>
    <dbReference type="NCBI Taxonomy" id="1735"/>
    <lineage>
        <taxon>Bacteria</taxon>
        <taxon>Bacillati</taxon>
        <taxon>Bacillota</taxon>
        <taxon>Erysipelotrichia</taxon>
        <taxon>Erysipelotrichales</taxon>
        <taxon>Erysipelotrichaceae</taxon>
        <taxon>Holdemanella</taxon>
    </lineage>
</organism>
<dbReference type="Gene3D" id="1.10.260.40">
    <property type="entry name" value="lambda repressor-like DNA-binding domains"/>
    <property type="match status" value="1"/>
</dbReference>
<name>A0A413CSI3_9FIRM</name>
<dbReference type="PANTHER" id="PTHR46558:SF11">
    <property type="entry name" value="HTH-TYPE TRANSCRIPTIONAL REGULATOR XRE"/>
    <property type="match status" value="1"/>
</dbReference>
<accession>A0A413CSI3</accession>
<dbReference type="RefSeq" id="WP_118357543.1">
    <property type="nucleotide sequence ID" value="NZ_QSAT01000028.1"/>
</dbReference>
<dbReference type="EMBL" id="QSAT01000028">
    <property type="protein sequence ID" value="RGW74041.1"/>
    <property type="molecule type" value="Genomic_DNA"/>
</dbReference>
<dbReference type="GO" id="GO:0003677">
    <property type="term" value="F:DNA binding"/>
    <property type="evidence" value="ECO:0007669"/>
    <property type="project" value="UniProtKB-KW"/>
</dbReference>
<reference evidence="3 4" key="1">
    <citation type="submission" date="2018-08" db="EMBL/GenBank/DDBJ databases">
        <title>A genome reference for cultivated species of the human gut microbiota.</title>
        <authorList>
            <person name="Zou Y."/>
            <person name="Xue W."/>
            <person name="Luo G."/>
        </authorList>
    </citation>
    <scope>NUCLEOTIDE SEQUENCE [LARGE SCALE GENOMIC DNA]</scope>
    <source>
        <strain evidence="3 4">AF10-31</strain>
    </source>
</reference>
<dbReference type="Proteomes" id="UP000284651">
    <property type="component" value="Unassembled WGS sequence"/>
</dbReference>
<feature type="domain" description="HTH cro/C1-type" evidence="2">
    <location>
        <begin position="9"/>
        <end position="63"/>
    </location>
</feature>
<evidence type="ECO:0000259" key="2">
    <source>
        <dbReference type="PROSITE" id="PS50943"/>
    </source>
</evidence>
<protein>
    <submittedName>
        <fullName evidence="3">XRE family transcriptional regulator</fullName>
    </submittedName>
</protein>
<dbReference type="PROSITE" id="PS50943">
    <property type="entry name" value="HTH_CROC1"/>
    <property type="match status" value="1"/>
</dbReference>
<proteinExistence type="predicted"/>
<keyword evidence="1" id="KW-0238">DNA-binding</keyword>
<dbReference type="InterPro" id="IPR010982">
    <property type="entry name" value="Lambda_DNA-bd_dom_sf"/>
</dbReference>
<dbReference type="AlphaFoldDB" id="A0A413CSI3"/>
<evidence type="ECO:0000313" key="4">
    <source>
        <dbReference type="Proteomes" id="UP000284651"/>
    </source>
</evidence>
<comment type="caution">
    <text evidence="3">The sequence shown here is derived from an EMBL/GenBank/DDBJ whole genome shotgun (WGS) entry which is preliminary data.</text>
</comment>
<sequence>MEEHIGSRIYKIRKHFNLSMEKFGKQIGISKGSINNIEKGTTNPSSQTINSICREFNVDYVWLTEGIGDDMFISIPDSKIDQLIEDYGLKPEDKWLVRGYLEAPPDIKQQVADYLWSIVNRELAKREKEKSNKK</sequence>
<dbReference type="InterPro" id="IPR001387">
    <property type="entry name" value="Cro/C1-type_HTH"/>
</dbReference>
<evidence type="ECO:0000313" key="3">
    <source>
        <dbReference type="EMBL" id="RGW74041.1"/>
    </source>
</evidence>
<dbReference type="SUPFAM" id="SSF47413">
    <property type="entry name" value="lambda repressor-like DNA-binding domains"/>
    <property type="match status" value="1"/>
</dbReference>
<dbReference type="SMART" id="SM00530">
    <property type="entry name" value="HTH_XRE"/>
    <property type="match status" value="1"/>
</dbReference>
<gene>
    <name evidence="3" type="ORF">DWV56_08735</name>
</gene>
<dbReference type="CDD" id="cd00093">
    <property type="entry name" value="HTH_XRE"/>
    <property type="match status" value="1"/>
</dbReference>
<dbReference type="PANTHER" id="PTHR46558">
    <property type="entry name" value="TRACRIPTIONAL REGULATORY PROTEIN-RELATED-RELATED"/>
    <property type="match status" value="1"/>
</dbReference>